<evidence type="ECO:0000313" key="2">
    <source>
        <dbReference type="Proteomes" id="UP000595320"/>
    </source>
</evidence>
<dbReference type="RefSeq" id="WP_004997553.1">
    <property type="nucleotide sequence ID" value="NZ_BKGH01000150.1"/>
</dbReference>
<name>A0A7T9UH75_9GAMM</name>
<dbReference type="AlphaFoldDB" id="A0A7T9UH75"/>
<sequence length="137" mass="16260">MSLSKEQKAFILEKLNHQYSTVKIKCNDHEISLCLERVSKMKLAVGVYVDGFFKSIWLFKPDEHIESKFYPTLYKSYYSAKQKAELTKIWGKREVKKRYDLDKKYEYKLPYFNTAQAPINHLIKVSDSIEFISEMSI</sequence>
<gene>
    <name evidence="1" type="ORF">I6I53_12995</name>
</gene>
<dbReference type="GeneID" id="66212428"/>
<proteinExistence type="predicted"/>
<protein>
    <submittedName>
        <fullName evidence="1">Uncharacterized protein</fullName>
    </submittedName>
</protein>
<evidence type="ECO:0000313" key="1">
    <source>
        <dbReference type="EMBL" id="QQT85800.1"/>
    </source>
</evidence>
<dbReference type="EMBL" id="CP068176">
    <property type="protein sequence ID" value="QQT85800.1"/>
    <property type="molecule type" value="Genomic_DNA"/>
</dbReference>
<accession>A0A7T9UH75</accession>
<organism evidence="1 2">
    <name type="scientific">Acinetobacter ursingii</name>
    <dbReference type="NCBI Taxonomy" id="108980"/>
    <lineage>
        <taxon>Bacteria</taxon>
        <taxon>Pseudomonadati</taxon>
        <taxon>Pseudomonadota</taxon>
        <taxon>Gammaproteobacteria</taxon>
        <taxon>Moraxellales</taxon>
        <taxon>Moraxellaceae</taxon>
        <taxon>Acinetobacter</taxon>
    </lineage>
</organism>
<reference evidence="1 2" key="1">
    <citation type="submission" date="2021-01" db="EMBL/GenBank/DDBJ databases">
        <title>FDA dAtabase for Regulatory Grade micrObial Sequences (FDA-ARGOS): Supporting development and validation of Infectious Disease Dx tests.</title>
        <authorList>
            <person name="Sproer C."/>
            <person name="Gronow S."/>
            <person name="Severitt S."/>
            <person name="Schroder I."/>
            <person name="Tallon L."/>
            <person name="Sadzewicz L."/>
            <person name="Zhao X."/>
            <person name="Boylan J."/>
            <person name="Ott S."/>
            <person name="Bowen H."/>
            <person name="Vavikolanu K."/>
            <person name="Mehta A."/>
            <person name="Aluvathingal J."/>
            <person name="Nadendla S."/>
            <person name="Lowell S."/>
            <person name="Myers T."/>
            <person name="Yan Y."/>
            <person name="Sichtig H."/>
        </authorList>
    </citation>
    <scope>NUCLEOTIDE SEQUENCE [LARGE SCALE GENOMIC DNA]</scope>
    <source>
        <strain evidence="1 2">FDAARGOS_1096</strain>
    </source>
</reference>
<dbReference type="Proteomes" id="UP000595320">
    <property type="component" value="Chromosome"/>
</dbReference>